<gene>
    <name evidence="1" type="ORF">MD483_00845</name>
</gene>
<dbReference type="Gene3D" id="3.40.50.1460">
    <property type="match status" value="1"/>
</dbReference>
<evidence type="ECO:0000313" key="2">
    <source>
        <dbReference type="Proteomes" id="UP001155586"/>
    </source>
</evidence>
<dbReference type="GO" id="GO:0008233">
    <property type="term" value="F:peptidase activity"/>
    <property type="evidence" value="ECO:0007669"/>
    <property type="project" value="InterPro"/>
</dbReference>
<dbReference type="InterPro" id="IPR001096">
    <property type="entry name" value="Peptidase_C13"/>
</dbReference>
<dbReference type="EMBL" id="JAKRRX010000003">
    <property type="protein sequence ID" value="MCW8332381.1"/>
    <property type="molecule type" value="Genomic_DNA"/>
</dbReference>
<name>A0A9X3HNY1_9VIBR</name>
<dbReference type="GO" id="GO:0006508">
    <property type="term" value="P:proteolysis"/>
    <property type="evidence" value="ECO:0007669"/>
    <property type="project" value="InterPro"/>
</dbReference>
<organism evidence="1 2">
    <name type="scientific">Vibrio paucivorans</name>
    <dbReference type="NCBI Taxonomy" id="2829489"/>
    <lineage>
        <taxon>Bacteria</taxon>
        <taxon>Pseudomonadati</taxon>
        <taxon>Pseudomonadota</taxon>
        <taxon>Gammaproteobacteria</taxon>
        <taxon>Vibrionales</taxon>
        <taxon>Vibrionaceae</taxon>
        <taxon>Vibrio</taxon>
    </lineage>
</organism>
<proteinExistence type="predicted"/>
<dbReference type="Proteomes" id="UP001155586">
    <property type="component" value="Unassembled WGS sequence"/>
</dbReference>
<dbReference type="PROSITE" id="PS51257">
    <property type="entry name" value="PROKAR_LIPOPROTEIN"/>
    <property type="match status" value="1"/>
</dbReference>
<dbReference type="AlphaFoldDB" id="A0A9X3HNY1"/>
<dbReference type="RefSeq" id="WP_265686163.1">
    <property type="nucleotide sequence ID" value="NZ_JAKRRX010000003.1"/>
</dbReference>
<keyword evidence="2" id="KW-1185">Reference proteome</keyword>
<comment type="caution">
    <text evidence="1">The sequence shown here is derived from an EMBL/GenBank/DDBJ whole genome shotgun (WGS) entry which is preliminary data.</text>
</comment>
<dbReference type="Pfam" id="PF01650">
    <property type="entry name" value="Peptidase_C13"/>
    <property type="match status" value="1"/>
</dbReference>
<protein>
    <submittedName>
        <fullName evidence="1">C13 family peptidase</fullName>
    </submittedName>
</protein>
<sequence length="279" mass="30728">MTSQRSQLASVVKRSIVLMIVFLTGCVNQAMLDAQPLLVEQNTNQLQPQKPEVAEVYYVGFAADSSLKVFSNEVNLAKTLLEQQFGLKGRSAVLLNNSSTSETIPMATPENLNKTLSNVANIMDIDNDVLFLFLSGHGTFEGNQYGLYTYYGANHKGLITPEELKRELDTAGFKWRVVVVSACFSGRFANELKGPNTMVITASDPHQPSFGCSSADQYTYFGEAFFKNGLSNNSSLTEAFNDAIEEIAKKERDKGFEHSNPMLVAESPIRNKLASVNLE</sequence>
<accession>A0A9X3HNY1</accession>
<evidence type="ECO:0000313" key="1">
    <source>
        <dbReference type="EMBL" id="MCW8332381.1"/>
    </source>
</evidence>
<reference evidence="1" key="1">
    <citation type="submission" date="2022-02" db="EMBL/GenBank/DDBJ databases">
        <title>Vibrio sp. nov., a new bacterium isolated from Bohai sea, China.</title>
        <authorList>
            <person name="Yuan Y."/>
        </authorList>
    </citation>
    <scope>NUCLEOTIDE SEQUENCE</scope>
    <source>
        <strain evidence="1">DBSS07</strain>
    </source>
</reference>